<feature type="transmembrane region" description="Helical" evidence="1">
    <location>
        <begin position="50"/>
        <end position="72"/>
    </location>
</feature>
<feature type="transmembrane region" description="Helical" evidence="1">
    <location>
        <begin position="119"/>
        <end position="143"/>
    </location>
</feature>
<feature type="transmembrane region" description="Helical" evidence="1">
    <location>
        <begin position="200"/>
        <end position="219"/>
    </location>
</feature>
<feature type="transmembrane region" description="Helical" evidence="1">
    <location>
        <begin position="149"/>
        <end position="167"/>
    </location>
</feature>
<dbReference type="Proteomes" id="UP000004736">
    <property type="component" value="Unassembled WGS sequence"/>
</dbReference>
<keyword evidence="1" id="KW-1133">Transmembrane helix</keyword>
<dbReference type="eggNOG" id="ENOG502ZBXW">
    <property type="taxonomic scope" value="Bacteria"/>
</dbReference>
<name>C9LQU2_9FIRM</name>
<keyword evidence="3" id="KW-1185">Reference proteome</keyword>
<dbReference type="HOGENOM" id="CLU_095712_1_0_9"/>
<dbReference type="RefSeq" id="WP_007070859.1">
    <property type="nucleotide sequence ID" value="NZ_GG698602.1"/>
</dbReference>
<evidence type="ECO:0000313" key="2">
    <source>
        <dbReference type="EMBL" id="EEW97928.1"/>
    </source>
</evidence>
<keyword evidence="1" id="KW-0472">Membrane</keyword>
<reference evidence="2" key="1">
    <citation type="submission" date="2009-09" db="EMBL/GenBank/DDBJ databases">
        <authorList>
            <person name="Weinstock G."/>
            <person name="Sodergren E."/>
            <person name="Clifton S."/>
            <person name="Fulton L."/>
            <person name="Fulton B."/>
            <person name="Courtney L."/>
            <person name="Fronick C."/>
            <person name="Harrison M."/>
            <person name="Strong C."/>
            <person name="Farmer C."/>
            <person name="Delahaunty K."/>
            <person name="Markovic C."/>
            <person name="Hall O."/>
            <person name="Minx P."/>
            <person name="Tomlinson C."/>
            <person name="Mitreva M."/>
            <person name="Nelson J."/>
            <person name="Hou S."/>
            <person name="Wollam A."/>
            <person name="Pepin K.H."/>
            <person name="Johnson M."/>
            <person name="Bhonagiri V."/>
            <person name="Nash W.E."/>
            <person name="Warren W."/>
            <person name="Chinwalla A."/>
            <person name="Mardis E.R."/>
            <person name="Wilson R.K."/>
        </authorList>
    </citation>
    <scope>NUCLEOTIDE SEQUENCE [LARGE SCALE GENOMIC DNA]</scope>
    <source>
        <strain evidence="2">DSM 15470</strain>
    </source>
</reference>
<feature type="transmembrane region" description="Helical" evidence="1">
    <location>
        <begin position="17"/>
        <end position="38"/>
    </location>
</feature>
<evidence type="ECO:0000313" key="3">
    <source>
        <dbReference type="Proteomes" id="UP000004736"/>
    </source>
</evidence>
<dbReference type="EMBL" id="ACIM02000001">
    <property type="protein sequence ID" value="EEW97928.1"/>
    <property type="molecule type" value="Genomic_DNA"/>
</dbReference>
<protein>
    <submittedName>
        <fullName evidence="2">Uncharacterized protein</fullName>
    </submittedName>
</protein>
<dbReference type="OrthoDB" id="2052735at2"/>
<sequence length="225" mass="23576">MNEQTALNKFNSSIKTLGYVFVTIALLCNFVPAVYASITTGVFPAIGDLLTLWVAAASAFGVGYFVQPISFFPMANMAGSFMCWIVGNVGEIRIPAATMAQNVTNAEQGTPKAQVISTVGIGGSIIVSVCMITLFTLIGASIMPLMPKVVLKAFGFVLPCVLGAVYASLASKNIILGAIIMISSIAGKMLFPIIGIPGGLIMLLNIILAVIIARIYFITTQKTGA</sequence>
<keyword evidence="1" id="KW-0812">Transmembrane</keyword>
<dbReference type="AlphaFoldDB" id="C9LQU2"/>
<comment type="caution">
    <text evidence="2">The sequence shown here is derived from an EMBL/GenBank/DDBJ whole genome shotgun (WGS) entry which is preliminary data.</text>
</comment>
<dbReference type="STRING" id="592028.GCWU000321_01924"/>
<proteinExistence type="predicted"/>
<accession>C9LQU2</accession>
<gene>
    <name evidence="2" type="ORF">GCWU000321_01924</name>
</gene>
<evidence type="ECO:0000256" key="1">
    <source>
        <dbReference type="SAM" id="Phobius"/>
    </source>
</evidence>
<dbReference type="GeneID" id="78278396"/>
<organism evidence="2 3">
    <name type="scientific">Dialister invisus DSM 15470</name>
    <dbReference type="NCBI Taxonomy" id="592028"/>
    <lineage>
        <taxon>Bacteria</taxon>
        <taxon>Bacillati</taxon>
        <taxon>Bacillota</taxon>
        <taxon>Negativicutes</taxon>
        <taxon>Veillonellales</taxon>
        <taxon>Veillonellaceae</taxon>
        <taxon>Dialister</taxon>
    </lineage>
</organism>
<feature type="transmembrane region" description="Helical" evidence="1">
    <location>
        <begin position="174"/>
        <end position="194"/>
    </location>
</feature>